<keyword evidence="3 7" id="KW-0808">Transferase</keyword>
<gene>
    <name evidence="9" type="primary">rpoC1</name>
</gene>
<geneLocation type="plastid" evidence="9"/>
<dbReference type="GeneID" id="38947489"/>
<dbReference type="EC" id="2.7.7.6" evidence="7"/>
<name>A0A3R5QLS2_9STRA</name>
<dbReference type="PANTHER" id="PTHR19376">
    <property type="entry name" value="DNA-DIRECTED RNA POLYMERASE"/>
    <property type="match status" value="1"/>
</dbReference>
<feature type="domain" description="RNA polymerase N-terminal" evidence="8">
    <location>
        <begin position="391"/>
        <end position="671"/>
    </location>
</feature>
<dbReference type="RefSeq" id="YP_009550498.1">
    <property type="nucleotide sequence ID" value="NC_040295.1"/>
</dbReference>
<evidence type="ECO:0000256" key="1">
    <source>
        <dbReference type="ARBA" id="ARBA00004026"/>
    </source>
</evidence>
<keyword evidence="2 7" id="KW-0240">DNA-directed RNA polymerase</keyword>
<reference evidence="9" key="1">
    <citation type="journal article" date="2019" name="Genome Biol. Evol.">
        <title>Plastid Genomes and Proteins Illuminate the Evolution of Eustigmatophyte Algae and Their Bacterial Endosymbionts.</title>
        <authorList>
            <person name="Sevcikova T."/>
            <person name="Yurchenko T."/>
            <person name="Fawley K.P."/>
            <person name="Amaral R."/>
            <person name="Strnad H."/>
            <person name="Santos L.M."/>
            <person name="Fawley M.W."/>
            <person name="Elias M."/>
        </authorList>
    </citation>
    <scope>NUCLEOTIDE SEQUENCE</scope>
</reference>
<dbReference type="GO" id="GO:0003899">
    <property type="term" value="F:DNA-directed RNA polymerase activity"/>
    <property type="evidence" value="ECO:0007669"/>
    <property type="project" value="UniProtKB-EC"/>
</dbReference>
<dbReference type="Pfam" id="PF00623">
    <property type="entry name" value="RNA_pol_Rpb1_2"/>
    <property type="match status" value="2"/>
</dbReference>
<dbReference type="AlphaFoldDB" id="A0A3R5QLS2"/>
<dbReference type="PANTHER" id="PTHR19376:SF54">
    <property type="entry name" value="DNA-DIRECTED RNA POLYMERASE SUBUNIT BETA"/>
    <property type="match status" value="1"/>
</dbReference>
<dbReference type="InterPro" id="IPR006592">
    <property type="entry name" value="RNA_pol_N"/>
</dbReference>
<evidence type="ECO:0000313" key="9">
    <source>
        <dbReference type="EMBL" id="QAA11430.1"/>
    </source>
</evidence>
<dbReference type="InterPro" id="IPR007080">
    <property type="entry name" value="RNA_pol_Rpb1_1"/>
</dbReference>
<dbReference type="InterPro" id="IPR044893">
    <property type="entry name" value="RNA_pol_Rpb1_clamp_domain"/>
</dbReference>
<dbReference type="SUPFAM" id="SSF64484">
    <property type="entry name" value="beta and beta-prime subunits of DNA dependent RNA-polymerase"/>
    <property type="match status" value="1"/>
</dbReference>
<dbReference type="Gene3D" id="1.10.40.90">
    <property type="match status" value="1"/>
</dbReference>
<sequence length="780" mass="89621">MNVKKSFSKHRYFKHFRKVNPQNVLPNQLYKRSYQKPLSISSEVERRRFEMIQIKMASPKTILQWSERKLPNGEIIGEILKPETMNYRTYKPEPSGLLCQKIFGPITSWECDCNLPKRVPKNRNKPVYCDICWVELTDSRVRRHRMAYITLNFPATHIWYLKGSPSYLSIVLDIGVRELEKVVYFEEGTVKVDEDNGEAYFDIKNDELLSSEQIDKIQVSNQPKYIYDGISKKALDNHQVAEILDQFMLENEGEIFNEKDLPNKTLSSEIKEVENKSIESSFFNLDLDISNYIPPDPLEPLLGPNVDQVEDLNWGEATLSWDPDIALKCDNDEDKAQGAESVLRALESINLQLKIKNLRSDLIFSPPSKREKILRRIRILEGFYSSEMQPSWMILTVLPVLPAGLRPVFELPTGMYTSSEFNEHYRLIITRNNRLKRLQTKIAPFFLLQNEKLLLQSAIDDLLDNGKPTPLNQMIKNRPLRCLSDLFCGKEGRFRENLLGKRVDYSGRSVIVVGPGLGLDQCGLPYDMAIELFNPYILRLLSEFEMVGSLTSASEMLSHTTFPILWDILDFLSRVYLIVLNRAPTLHRFGIQAFQPVITTGRAIQLHPLVCPAFNADFDGDQMGVHLPLTLRTQSETYDRLLSTNNFLSSATGRPLLTPSQDIVLGWYYLTAYNLPKTKSSYSYYQNFRDVIKAAESNNLSVHSPIWVKYTGQIVGISIKKSELRGTRIFKDKTTLEIYDEIQIRRTENGIILTCYILTTPGRIVLNELIAAAIYAKPLN</sequence>
<evidence type="ECO:0000256" key="2">
    <source>
        <dbReference type="ARBA" id="ARBA00022478"/>
    </source>
</evidence>
<keyword evidence="9" id="KW-0934">Plastid</keyword>
<dbReference type="EMBL" id="MK281453">
    <property type="protein sequence ID" value="QAA11430.1"/>
    <property type="molecule type" value="Genomic_DNA"/>
</dbReference>
<dbReference type="Pfam" id="PF04983">
    <property type="entry name" value="RNA_pol_Rpb1_3"/>
    <property type="match status" value="1"/>
</dbReference>
<dbReference type="Gene3D" id="1.10.274.100">
    <property type="entry name" value="RNA polymerase Rpb1, domain 3"/>
    <property type="match status" value="1"/>
</dbReference>
<evidence type="ECO:0000256" key="3">
    <source>
        <dbReference type="ARBA" id="ARBA00022679"/>
    </source>
</evidence>
<dbReference type="GO" id="GO:0003677">
    <property type="term" value="F:DNA binding"/>
    <property type="evidence" value="ECO:0007669"/>
    <property type="project" value="InterPro"/>
</dbReference>
<evidence type="ECO:0000259" key="8">
    <source>
        <dbReference type="SMART" id="SM00663"/>
    </source>
</evidence>
<protein>
    <recommendedName>
        <fullName evidence="7">DNA-directed RNA polymerase subunit</fullName>
        <ecNumber evidence="7">2.7.7.6</ecNumber>
    </recommendedName>
</protein>
<comment type="function">
    <text evidence="1 7">DNA-dependent RNA polymerase catalyzes the transcription of DNA into RNA using the four ribonucleoside triphosphates as substrates.</text>
</comment>
<dbReference type="SMART" id="SM00663">
    <property type="entry name" value="RPOLA_N"/>
    <property type="match status" value="1"/>
</dbReference>
<dbReference type="InterPro" id="IPR042102">
    <property type="entry name" value="RNA_pol_Rpb1_3_sf"/>
</dbReference>
<organism evidence="9">
    <name type="scientific">Eustigmatophyceae sp. Bat 8/9-7w</name>
    <dbReference type="NCBI Taxonomy" id="2506144"/>
    <lineage>
        <taxon>Eukaryota</taxon>
        <taxon>Sar</taxon>
        <taxon>Stramenopiles</taxon>
        <taxon>Ochrophyta</taxon>
        <taxon>Eustigmatophyceae</taxon>
    </lineage>
</organism>
<accession>A0A3R5QLS2</accession>
<dbReference type="Pfam" id="PF04997">
    <property type="entry name" value="RNA_pol_Rpb1_1"/>
    <property type="match status" value="1"/>
</dbReference>
<dbReference type="InterPro" id="IPR045867">
    <property type="entry name" value="DNA-dir_RpoC_beta_prime"/>
</dbReference>
<proteinExistence type="inferred from homology"/>
<evidence type="ECO:0000256" key="5">
    <source>
        <dbReference type="ARBA" id="ARBA00023163"/>
    </source>
</evidence>
<evidence type="ECO:0000256" key="6">
    <source>
        <dbReference type="ARBA" id="ARBA00048552"/>
    </source>
</evidence>
<comment type="similarity">
    <text evidence="7">Belongs to the RNA polymerase beta' chain family.</text>
</comment>
<keyword evidence="4 7" id="KW-0548">Nucleotidyltransferase</keyword>
<dbReference type="InterPro" id="IPR000722">
    <property type="entry name" value="RNA_pol_asu"/>
</dbReference>
<dbReference type="GO" id="GO:0000428">
    <property type="term" value="C:DNA-directed RNA polymerase complex"/>
    <property type="evidence" value="ECO:0007669"/>
    <property type="project" value="UniProtKB-KW"/>
</dbReference>
<comment type="catalytic activity">
    <reaction evidence="6 7">
        <text>RNA(n) + a ribonucleoside 5'-triphosphate = RNA(n+1) + diphosphate</text>
        <dbReference type="Rhea" id="RHEA:21248"/>
        <dbReference type="Rhea" id="RHEA-COMP:14527"/>
        <dbReference type="Rhea" id="RHEA-COMP:17342"/>
        <dbReference type="ChEBI" id="CHEBI:33019"/>
        <dbReference type="ChEBI" id="CHEBI:61557"/>
        <dbReference type="ChEBI" id="CHEBI:140395"/>
        <dbReference type="EC" id="2.7.7.6"/>
    </reaction>
</comment>
<dbReference type="InterPro" id="IPR007066">
    <property type="entry name" value="RNA_pol_Rpb1_3"/>
</dbReference>
<dbReference type="Gene3D" id="4.10.860.120">
    <property type="entry name" value="RNA polymerase II, clamp domain"/>
    <property type="match status" value="1"/>
</dbReference>
<keyword evidence="5 7" id="KW-0804">Transcription</keyword>
<dbReference type="GO" id="GO:0006351">
    <property type="term" value="P:DNA-templated transcription"/>
    <property type="evidence" value="ECO:0007669"/>
    <property type="project" value="InterPro"/>
</dbReference>
<evidence type="ECO:0000256" key="4">
    <source>
        <dbReference type="ARBA" id="ARBA00022695"/>
    </source>
</evidence>
<dbReference type="Gene3D" id="2.40.40.20">
    <property type="match status" value="1"/>
</dbReference>
<evidence type="ECO:0000256" key="7">
    <source>
        <dbReference type="RuleBase" id="RU004279"/>
    </source>
</evidence>